<proteinExistence type="predicted"/>
<evidence type="ECO:0000313" key="1">
    <source>
        <dbReference type="EMBL" id="SVB71198.1"/>
    </source>
</evidence>
<accession>A0A382G7J1</accession>
<sequence>MTESERGFLLHVFHRGQGNSTTLFGVGRLESGLTFAFADSRQRPAFFLRT</sequence>
<gene>
    <name evidence="1" type="ORF">METZ01_LOCUS224052</name>
</gene>
<organism evidence="1">
    <name type="scientific">marine metagenome</name>
    <dbReference type="NCBI Taxonomy" id="408172"/>
    <lineage>
        <taxon>unclassified sequences</taxon>
        <taxon>metagenomes</taxon>
        <taxon>ecological metagenomes</taxon>
    </lineage>
</organism>
<feature type="non-terminal residue" evidence="1">
    <location>
        <position position="50"/>
    </location>
</feature>
<dbReference type="EMBL" id="UINC01054001">
    <property type="protein sequence ID" value="SVB71198.1"/>
    <property type="molecule type" value="Genomic_DNA"/>
</dbReference>
<name>A0A382G7J1_9ZZZZ</name>
<dbReference type="AlphaFoldDB" id="A0A382G7J1"/>
<protein>
    <submittedName>
        <fullName evidence="1">Uncharacterized protein</fullName>
    </submittedName>
</protein>
<reference evidence="1" key="1">
    <citation type="submission" date="2018-05" db="EMBL/GenBank/DDBJ databases">
        <authorList>
            <person name="Lanie J.A."/>
            <person name="Ng W.-L."/>
            <person name="Kazmierczak K.M."/>
            <person name="Andrzejewski T.M."/>
            <person name="Davidsen T.M."/>
            <person name="Wayne K.J."/>
            <person name="Tettelin H."/>
            <person name="Glass J.I."/>
            <person name="Rusch D."/>
            <person name="Podicherti R."/>
            <person name="Tsui H.-C.T."/>
            <person name="Winkler M.E."/>
        </authorList>
    </citation>
    <scope>NUCLEOTIDE SEQUENCE</scope>
</reference>